<dbReference type="PANTHER" id="PTHR31025:SF27">
    <property type="entry name" value="SI:CH211-193K19.2-RELATED"/>
    <property type="match status" value="1"/>
</dbReference>
<organism evidence="1 2">
    <name type="scientific">Poecilia latipinna</name>
    <name type="common">sailfin molly</name>
    <dbReference type="NCBI Taxonomy" id="48699"/>
    <lineage>
        <taxon>Eukaryota</taxon>
        <taxon>Metazoa</taxon>
        <taxon>Chordata</taxon>
        <taxon>Craniata</taxon>
        <taxon>Vertebrata</taxon>
        <taxon>Euteleostomi</taxon>
        <taxon>Actinopterygii</taxon>
        <taxon>Neopterygii</taxon>
        <taxon>Teleostei</taxon>
        <taxon>Neoteleostei</taxon>
        <taxon>Acanthomorphata</taxon>
        <taxon>Ovalentaria</taxon>
        <taxon>Atherinomorphae</taxon>
        <taxon>Cyprinodontiformes</taxon>
        <taxon>Poeciliidae</taxon>
        <taxon>Poeciliinae</taxon>
        <taxon>Poecilia</taxon>
    </lineage>
</organism>
<reference evidence="1" key="1">
    <citation type="submission" date="2025-08" db="UniProtKB">
        <authorList>
            <consortium name="Ensembl"/>
        </authorList>
    </citation>
    <scope>IDENTIFICATION</scope>
</reference>
<reference evidence="1" key="2">
    <citation type="submission" date="2025-09" db="UniProtKB">
        <authorList>
            <consortium name="Ensembl"/>
        </authorList>
    </citation>
    <scope>IDENTIFICATION</scope>
</reference>
<proteinExistence type="predicted"/>
<protein>
    <submittedName>
        <fullName evidence="1">Uncharacterized protein</fullName>
    </submittedName>
</protein>
<dbReference type="GeneTree" id="ENSGT00950000182912"/>
<accession>A0A3B3TXM1</accession>
<name>A0A3B3TXM1_9TELE</name>
<dbReference type="Proteomes" id="UP000261500">
    <property type="component" value="Unplaced"/>
</dbReference>
<dbReference type="STRING" id="48699.ENSPLAP00000005089"/>
<dbReference type="Ensembl" id="ENSPLAT00000008537.1">
    <property type="protein sequence ID" value="ENSPLAP00000005089.1"/>
    <property type="gene ID" value="ENSPLAG00000006918.1"/>
</dbReference>
<evidence type="ECO:0000313" key="2">
    <source>
        <dbReference type="Proteomes" id="UP000261500"/>
    </source>
</evidence>
<sequence length="103" mass="11299">LLSWMPLFLHTGIGATTIGVFHLKDCSSADEDIGVVLEGIRVLSNLDSVPTAVAMLFGLIYAMNLAYPADLRYTFEVLQKIVMELDGGKLSNKALSLKNHLYE</sequence>
<dbReference type="PANTHER" id="PTHR31025">
    <property type="entry name" value="SI:CH211-196P9.1-RELATED"/>
    <property type="match status" value="1"/>
</dbReference>
<dbReference type="AlphaFoldDB" id="A0A3B3TXM1"/>
<keyword evidence="2" id="KW-1185">Reference proteome</keyword>
<evidence type="ECO:0000313" key="1">
    <source>
        <dbReference type="Ensembl" id="ENSPLAP00000005089.1"/>
    </source>
</evidence>